<comment type="caution">
    <text evidence="8">The sequence shown here is derived from an EMBL/GenBank/DDBJ whole genome shotgun (WGS) entry which is preliminary data.</text>
</comment>
<dbReference type="Proteomes" id="UP001549037">
    <property type="component" value="Unassembled WGS sequence"/>
</dbReference>
<accession>A0ABV2JF92</accession>
<feature type="domain" description="YSIRK Gram-positive signal peptide" evidence="4">
    <location>
        <begin position="23"/>
        <end position="43"/>
    </location>
</feature>
<feature type="compositionally biased region" description="Low complexity" evidence="2">
    <location>
        <begin position="61"/>
        <end position="165"/>
    </location>
</feature>
<dbReference type="EMBL" id="JBEPLN010000001">
    <property type="protein sequence ID" value="MET3633406.1"/>
    <property type="molecule type" value="Genomic_DNA"/>
</dbReference>
<feature type="domain" description="Surface adhesin CshA non-repetitive" evidence="5">
    <location>
        <begin position="310"/>
        <end position="595"/>
    </location>
</feature>
<keyword evidence="1" id="KW-0732">Signal</keyword>
<feature type="domain" description="CshA" evidence="6">
    <location>
        <begin position="959"/>
        <end position="1086"/>
    </location>
</feature>
<feature type="domain" description="CshA" evidence="6">
    <location>
        <begin position="1423"/>
        <end position="1528"/>
    </location>
</feature>
<dbReference type="NCBIfam" id="TIGR01168">
    <property type="entry name" value="YSIRK_signal"/>
    <property type="match status" value="1"/>
</dbReference>
<evidence type="ECO:0000259" key="6">
    <source>
        <dbReference type="Pfam" id="PF19076"/>
    </source>
</evidence>
<feature type="domain" description="GEVED" evidence="7">
    <location>
        <begin position="719"/>
        <end position="796"/>
    </location>
</feature>
<feature type="domain" description="CshA" evidence="6">
    <location>
        <begin position="1089"/>
        <end position="1194"/>
    </location>
</feature>
<gene>
    <name evidence="8" type="ORF">ABID28_000036</name>
</gene>
<feature type="domain" description="CshA" evidence="6">
    <location>
        <begin position="1315"/>
        <end position="1420"/>
    </location>
</feature>
<evidence type="ECO:0000313" key="8">
    <source>
        <dbReference type="EMBL" id="MET3633406.1"/>
    </source>
</evidence>
<dbReference type="InterPro" id="IPR040683">
    <property type="entry name" value="CshA_NR2"/>
</dbReference>
<dbReference type="InterPro" id="IPR045474">
    <property type="entry name" value="GEVED"/>
</dbReference>
<dbReference type="RefSeq" id="WP_354366962.1">
    <property type="nucleotide sequence ID" value="NZ_JBEPLN010000001.1"/>
</dbReference>
<evidence type="ECO:0000256" key="1">
    <source>
        <dbReference type="ARBA" id="ARBA00022729"/>
    </source>
</evidence>
<dbReference type="Pfam" id="PF19076">
    <property type="entry name" value="CshA_repeat"/>
    <property type="match status" value="11"/>
</dbReference>
<feature type="domain" description="CshA" evidence="6">
    <location>
        <begin position="1532"/>
        <end position="1648"/>
    </location>
</feature>
<evidence type="ECO:0000259" key="7">
    <source>
        <dbReference type="Pfam" id="PF20009"/>
    </source>
</evidence>
<evidence type="ECO:0000256" key="3">
    <source>
        <dbReference type="SAM" id="Phobius"/>
    </source>
</evidence>
<evidence type="ECO:0000256" key="2">
    <source>
        <dbReference type="SAM" id="MobiDB-lite"/>
    </source>
</evidence>
<feature type="compositionally biased region" description="Polar residues" evidence="2">
    <location>
        <begin position="1996"/>
        <end position="2020"/>
    </location>
</feature>
<evidence type="ECO:0000313" key="9">
    <source>
        <dbReference type="Proteomes" id="UP001549037"/>
    </source>
</evidence>
<dbReference type="InterPro" id="IPR026395">
    <property type="entry name" value="CshA_fibril"/>
</dbReference>
<keyword evidence="3" id="KW-0472">Membrane</keyword>
<feature type="domain" description="CshA" evidence="6">
    <location>
        <begin position="1867"/>
        <end position="1981"/>
    </location>
</feature>
<feature type="domain" description="CshA" evidence="6">
    <location>
        <begin position="803"/>
        <end position="922"/>
    </location>
</feature>
<feature type="domain" description="CshA" evidence="6">
    <location>
        <begin position="1759"/>
        <end position="1864"/>
    </location>
</feature>
<dbReference type="Pfam" id="PF04650">
    <property type="entry name" value="YSIRK_signal"/>
    <property type="match status" value="1"/>
</dbReference>
<feature type="domain" description="CshA" evidence="6">
    <location>
        <begin position="1198"/>
        <end position="1311"/>
    </location>
</feature>
<dbReference type="InterPro" id="IPR005877">
    <property type="entry name" value="YSIRK_signal_dom"/>
</dbReference>
<protein>
    <submittedName>
        <fullName evidence="8">CshA-type fibril repeat protein</fullName>
    </submittedName>
</protein>
<evidence type="ECO:0000259" key="4">
    <source>
        <dbReference type="Pfam" id="PF04650"/>
    </source>
</evidence>
<feature type="domain" description="CshA" evidence="6">
    <location>
        <begin position="1985"/>
        <end position="2067"/>
    </location>
</feature>
<dbReference type="Pfam" id="PF18651">
    <property type="entry name" value="CshA_NR2"/>
    <property type="match status" value="1"/>
</dbReference>
<reference evidence="8 9" key="1">
    <citation type="submission" date="2024-06" db="EMBL/GenBank/DDBJ databases">
        <title>Genomic Encyclopedia of Type Strains, Phase IV (KMG-IV): sequencing the most valuable type-strain genomes for metagenomic binning, comparative biology and taxonomic classification.</title>
        <authorList>
            <person name="Goeker M."/>
        </authorList>
    </citation>
    <scope>NUCLEOTIDE SEQUENCE [LARGE SCALE GENOMIC DNA]</scope>
    <source>
        <strain evidence="8 9">DSM 28302</strain>
    </source>
</reference>
<organism evidence="8 9">
    <name type="scientific">Streptococcus porcorum</name>
    <dbReference type="NCBI Taxonomy" id="701526"/>
    <lineage>
        <taxon>Bacteria</taxon>
        <taxon>Bacillati</taxon>
        <taxon>Bacillota</taxon>
        <taxon>Bacilli</taxon>
        <taxon>Lactobacillales</taxon>
        <taxon>Streptococcaceae</taxon>
        <taxon>Streptococcus</taxon>
    </lineage>
</organism>
<feature type="region of interest" description="Disordered" evidence="2">
    <location>
        <begin position="1995"/>
        <end position="2028"/>
    </location>
</feature>
<keyword evidence="3" id="KW-0812">Transmembrane</keyword>
<feature type="transmembrane region" description="Helical" evidence="3">
    <location>
        <begin position="28"/>
        <end position="49"/>
    </location>
</feature>
<sequence>MIDKKKAKLRRQQEAAADKRFCYSIRKFNVGVASVAIAAFMFLGGGAVVSADDTAVSEPQTVASSTGDSSSATSEAQTATSTEATSTASEASTSTEATAAISESAVASTEATSTASEASTSSEAATSESASTSTATSTASTEATSTTVSTASETASTTASTPSTVEEAKTVLEQVISEAEVLAQEASRQAVSSTEDASALQTAAQATKLVATEATVTFQNALATLEEVNAQISAVRTSVEALALELRKYSPDGEIQIALSVSTNVDGSDADGVITDATAVPAKHVDGTEIKKDDATRVVKGTESMEDLKQQITWLDFGDTANWTGAVVKNGTLSLAVGATYTKEIMPGYIVTLTVKELKPFIATETFKNRVAGTASESVYNPNAKNYYLNDDVASFGYMKYGADAEASIVASNQDSYSWIADAGINTGKKTAIRSGVPVTSNDTGAINGGNVGVVFGLSATYKGKTVDPNIIMVSGEDIGVLESEIYVTNGTPWNLDANLAKTDAVTNTYKVNTPGVLGRRFSADRYIGNANGLAGQYYTSLDQTNGGLGTQVISGYNNQDANSILQPVFASNNVSEFGLYIASRGAQSTMVGFVLKDQGDAAIIKEDGTKLQYRDAAHYISTLGSDGTTQIQQPYLGTARPDLNELSGTAPVGPGSDDADIEMDEGVTQLFDKSSLSTDDYGSPIVKFVVGSDNTYSLSLIANANGNDNYTGTIENAYVRTWVDFDQNGIFEDDEASNLATVSSNGEVIQQSFSNTQIIDTTISRVAIRTRIAKNANEIASPYGTAFSGEVEDNIVQVVHPPRGDKETTSGLKGETQTIQIAFHDAGYTTAEDKSGNGVTEFVAYGEKDDQTVMRPRNTMDKSVAVQIVLPDGSLSNTYTEAGEGTYTVTGTTITFTPDANFVGTAKGIVLRATDANGRTTGWTALTDQNGLTNVNDGTHTTTTQTMDAVYIPTVINLVPSATNTTSENVQGVAQTKTASEVLALFTAGTEGDAANATVTDNDANTTLTEALDTSSLTLLDASGNASTSVPATSNGQTVGTYSLNADGSITFQPKADFVGTPDPVSIRMADMSGDTVVAIYTPTVTPTTITAVDQVSAGAQGEKQAEVITSSVTSNPNVSAVSYSFDDGSTTKTVAGEGTYTLNSSTGLVEFTPEADFVGTATPVTVVASATITAADGTTTTITDEATYTPTVYGVEGTDATSKNVQGVTQTGTPTFESLNTTANTTLGDSTVTIPTTGAYSLEDGSLTKTVAGEGTYTVNPDTGEMTFLPEASFTGKGTGVTIKVTGTATDSEGKTVSVSATATYTPEVTPTAIVADDKTSTGLQGSTQTETMTSALKEANPNASTPTYAFEDGTTTKTVAGEGIYTLNPTTGEITFSPKADFVGKATPVTVVASAVITSEDGTTQTISDTATYTPEVTPATIVADDQISAGAQGQPQTDKITATVSANPNASAPTFAFEDGTTSKTVAGQGSYTIDATTGAITFTPEADFIGTATPVTVVATSTITAADGSETTISDTATYTPTVYGMTSNPSESANIQGKTQNSPTGAEVFKSLNDPTNTTDGYQSVQIPDKGAYSFEDGTTSKTIVGEGTYTIDPDTGVVTFSPEASFTGKGTGVTVKVTASAIDKEGNTVTVTDTDTYTPTVVPVTTSSKDAVSENVQGITQSGTPTYEISPEANVTAKTYAFEDGSTTKTVDGEGTYTVDPTTGQVTFSPVATFTGTGTGVEVVQTATLTADDGSTTEIKTSATYTPTVKPTTLDATGAVSASILGEKQTDVITSKLTENPNASSVTYAFENGSTTKTVDGEGTYTINPTTGLVEFTPEADFIGTATPVEVVASATITAEDGTTATITDTATYTPTIYGIKGEDATSEDVQGSTQTGTPVFTSLNDATNTTLGDKTVTIPTTGAYSFEDGTTTKTVDGEGTYTVNPDTGEVTFKPVASFTGTGTGVTVKVTATATDSEGNIITVTDTATYTPKVKPAELVAKDAVSADAKSTGQTDSITATLSESNPNASEPTYSFDGKGTTTKTVAGEGTYTIDPATGVVAFTPEANFVGTATPVEVVAAVTITA</sequence>
<dbReference type="Pfam" id="PF20009">
    <property type="entry name" value="GEVED"/>
    <property type="match status" value="1"/>
</dbReference>
<dbReference type="NCBIfam" id="TIGR04225">
    <property type="entry name" value="CshA_fibril_rpt"/>
    <property type="match status" value="11"/>
</dbReference>
<name>A0ABV2JF92_9STRE</name>
<evidence type="ECO:0000259" key="5">
    <source>
        <dbReference type="Pfam" id="PF18651"/>
    </source>
</evidence>
<feature type="region of interest" description="Disordered" evidence="2">
    <location>
        <begin position="59"/>
        <end position="165"/>
    </location>
</feature>
<feature type="domain" description="CshA" evidence="6">
    <location>
        <begin position="1650"/>
        <end position="1756"/>
    </location>
</feature>
<keyword evidence="9" id="KW-1185">Reference proteome</keyword>
<proteinExistence type="predicted"/>
<keyword evidence="3" id="KW-1133">Transmembrane helix</keyword>